<evidence type="ECO:0000256" key="3">
    <source>
        <dbReference type="ARBA" id="ARBA00022833"/>
    </source>
</evidence>
<keyword evidence="2 5" id="KW-0863">Zinc-finger</keyword>
<keyword evidence="3" id="KW-0862">Zinc</keyword>
<sequence>MQSVAGPVKTRSSSKGVVSVDNLQIWIDFVNRIQYKLPKTSSSSTESTRQAIGTDVKTSQDIWQHMVLDVQAGYGPVAEACMGLSLHLPTLNQSQDDEAALNLLIAAASSPLLPPLSTIKEDDISYGNIGQNLNSAVANVSAKNPALTSNTNASSPTSTSITLSQAACVFYLLGDFYRRGIGAPANLSMAFGLFAKAAISGSVEAHVALAGMYERGDGIIRDDRAAHRLYLKAALSNSAPSQFKLAFGLERGIGCRVDFYLAKLWYRRAAAQSHFASAVRLAIMSLDPGYETMDVLLEAADKSKTPRSMHDVAVAYSTTRHGGPQDVSKMRKWLQLAARVGHARSQWMMGKIYQDGLGGSIVDPTKAFFWYHKAALQGYQPAQWSVSGMYRSGNGVPGGEPNVVLADKWHKAANRFSCGRTRADVVDFAGLLSYSLDSDKGPQWNALEADRPFNVMIPASVAPTSTIQFKGFEKASNTFNNGLLNQVETGMPPRVPTTITYNPSNINNPNTTNTTSNVRTSSRPMTSVFDIDIDPVAFKDMPSLLRTLGVSDEDSIQERSTHIPNLNVLNRYTETHPSSVLRLLKVKRHFVVAEELLRDEEYEKCVEFLANGFRTWGGLLDTSIYTLRLLFEVAIQIVVSKNPNNVDALVSDMFLNMNTRPVELSWVIVDKCLALKPNDPTLLMFRGDVKARCGLYKDAIQDYDAAEKLENSFVENPVEVLYHRGVCYSNMEEKEYQKMAIVDLASYVTAAGVDGRRTADAQYTLSGLYFLLDNPKKMVEHFRYALEAEAVRLEFMPTIINTDLKTRLTLEVRYTICSGGGQVRKHPWSRVPSRILRAVEGEEPQSVAKQCVACGCLVTKTKTCGGCREARYCGTNCQIAHWTRGHSTECKKGAMVKPLTVV</sequence>
<dbReference type="GO" id="GO:0008270">
    <property type="term" value="F:zinc ion binding"/>
    <property type="evidence" value="ECO:0007669"/>
    <property type="project" value="UniProtKB-KW"/>
</dbReference>
<dbReference type="Gene3D" id="6.10.140.2220">
    <property type="match status" value="1"/>
</dbReference>
<protein>
    <recommendedName>
        <fullName evidence="7">MYND-type domain-containing protein</fullName>
    </recommendedName>
</protein>
<dbReference type="OrthoDB" id="2384430at2759"/>
<evidence type="ECO:0000256" key="4">
    <source>
        <dbReference type="ARBA" id="ARBA00038101"/>
    </source>
</evidence>
<dbReference type="Pfam" id="PF08238">
    <property type="entry name" value="Sel1"/>
    <property type="match status" value="5"/>
</dbReference>
<dbReference type="InterPro" id="IPR050767">
    <property type="entry name" value="Sel1_AlgK"/>
</dbReference>
<dbReference type="STRING" id="1806994.A0A507CFN7"/>
<evidence type="ECO:0000313" key="8">
    <source>
        <dbReference type="EMBL" id="TPX36744.1"/>
    </source>
</evidence>
<dbReference type="AlphaFoldDB" id="A0A507CFN7"/>
<dbReference type="Pfam" id="PF01753">
    <property type="entry name" value="zf-MYND"/>
    <property type="match status" value="1"/>
</dbReference>
<dbReference type="RefSeq" id="XP_031026958.1">
    <property type="nucleotide sequence ID" value="XM_031167076.1"/>
</dbReference>
<dbReference type="SUPFAM" id="SSF81901">
    <property type="entry name" value="HCP-like"/>
    <property type="match status" value="2"/>
</dbReference>
<evidence type="ECO:0000256" key="2">
    <source>
        <dbReference type="ARBA" id="ARBA00022771"/>
    </source>
</evidence>
<accession>A0A507CFN7</accession>
<feature type="region of interest" description="Disordered" evidence="6">
    <location>
        <begin position="500"/>
        <end position="521"/>
    </location>
</feature>
<evidence type="ECO:0000259" key="7">
    <source>
        <dbReference type="PROSITE" id="PS50865"/>
    </source>
</evidence>
<evidence type="ECO:0000313" key="9">
    <source>
        <dbReference type="Proteomes" id="UP000319731"/>
    </source>
</evidence>
<keyword evidence="1" id="KW-0479">Metal-binding</keyword>
<comment type="similarity">
    <text evidence="4">Belongs to the sel-1 family.</text>
</comment>
<gene>
    <name evidence="8" type="ORF">SmJEL517_g01148</name>
</gene>
<dbReference type="PROSITE" id="PS50865">
    <property type="entry name" value="ZF_MYND_2"/>
    <property type="match status" value="1"/>
</dbReference>
<dbReference type="Proteomes" id="UP000319731">
    <property type="component" value="Unassembled WGS sequence"/>
</dbReference>
<evidence type="ECO:0000256" key="1">
    <source>
        <dbReference type="ARBA" id="ARBA00022723"/>
    </source>
</evidence>
<dbReference type="PANTHER" id="PTHR11102">
    <property type="entry name" value="SEL-1-LIKE PROTEIN"/>
    <property type="match status" value="1"/>
</dbReference>
<evidence type="ECO:0000256" key="5">
    <source>
        <dbReference type="PROSITE-ProRule" id="PRU00134"/>
    </source>
</evidence>
<dbReference type="SUPFAM" id="SSF48452">
    <property type="entry name" value="TPR-like"/>
    <property type="match status" value="1"/>
</dbReference>
<feature type="domain" description="MYND-type" evidence="7">
    <location>
        <begin position="851"/>
        <end position="890"/>
    </location>
</feature>
<dbReference type="Gene3D" id="1.25.40.10">
    <property type="entry name" value="Tetratricopeptide repeat domain"/>
    <property type="match status" value="2"/>
</dbReference>
<reference evidence="8 9" key="1">
    <citation type="journal article" date="2019" name="Sci. Rep.">
        <title>Comparative genomics of chytrid fungi reveal insights into the obligate biotrophic and pathogenic lifestyle of Synchytrium endobioticum.</title>
        <authorList>
            <person name="van de Vossenberg B.T.L.H."/>
            <person name="Warris S."/>
            <person name="Nguyen H.D.T."/>
            <person name="van Gent-Pelzer M.P.E."/>
            <person name="Joly D.L."/>
            <person name="van de Geest H.C."/>
            <person name="Bonants P.J.M."/>
            <person name="Smith D.S."/>
            <person name="Levesque C.A."/>
            <person name="van der Lee T.A.J."/>
        </authorList>
    </citation>
    <scope>NUCLEOTIDE SEQUENCE [LARGE SCALE GENOMIC DNA]</scope>
    <source>
        <strain evidence="8 9">JEL517</strain>
    </source>
</reference>
<evidence type="ECO:0000256" key="6">
    <source>
        <dbReference type="SAM" id="MobiDB-lite"/>
    </source>
</evidence>
<dbReference type="SUPFAM" id="SSF144232">
    <property type="entry name" value="HIT/MYND zinc finger-like"/>
    <property type="match status" value="1"/>
</dbReference>
<dbReference type="InterPro" id="IPR011990">
    <property type="entry name" value="TPR-like_helical_dom_sf"/>
</dbReference>
<dbReference type="InterPro" id="IPR006597">
    <property type="entry name" value="Sel1-like"/>
</dbReference>
<proteinExistence type="inferred from homology"/>
<comment type="caution">
    <text evidence="8">The sequence shown here is derived from an EMBL/GenBank/DDBJ whole genome shotgun (WGS) entry which is preliminary data.</text>
</comment>
<dbReference type="EMBL" id="QEAO01000004">
    <property type="protein sequence ID" value="TPX36744.1"/>
    <property type="molecule type" value="Genomic_DNA"/>
</dbReference>
<organism evidence="8 9">
    <name type="scientific">Synchytrium microbalum</name>
    <dbReference type="NCBI Taxonomy" id="1806994"/>
    <lineage>
        <taxon>Eukaryota</taxon>
        <taxon>Fungi</taxon>
        <taxon>Fungi incertae sedis</taxon>
        <taxon>Chytridiomycota</taxon>
        <taxon>Chytridiomycota incertae sedis</taxon>
        <taxon>Chytridiomycetes</taxon>
        <taxon>Synchytriales</taxon>
        <taxon>Synchytriaceae</taxon>
        <taxon>Synchytrium</taxon>
    </lineage>
</organism>
<dbReference type="GeneID" id="42002373"/>
<keyword evidence="9" id="KW-1185">Reference proteome</keyword>
<dbReference type="InterPro" id="IPR002893">
    <property type="entry name" value="Znf_MYND"/>
</dbReference>
<dbReference type="PANTHER" id="PTHR11102:SF160">
    <property type="entry name" value="ERAD-ASSOCIATED E3 UBIQUITIN-PROTEIN LIGASE COMPONENT HRD3"/>
    <property type="match status" value="1"/>
</dbReference>
<dbReference type="PROSITE" id="PS01360">
    <property type="entry name" value="ZF_MYND_1"/>
    <property type="match status" value="1"/>
</dbReference>
<name>A0A507CFN7_9FUNG</name>
<dbReference type="SMART" id="SM00671">
    <property type="entry name" value="SEL1"/>
    <property type="match status" value="5"/>
</dbReference>